<sequence>MEKLQLAIPTTRDVPDEESKVDDARRLQEEDIDIVFELPDGSEVQEKFKKGQTIAVLKSYLSMEFDLPMESLKLLHRDTTLIDPYTITDYPDLEALDHVRLRVKQSRK</sequence>
<dbReference type="SUPFAM" id="SSF54236">
    <property type="entry name" value="Ubiquitin-like"/>
    <property type="match status" value="1"/>
</dbReference>
<dbReference type="Proteomes" id="UP000030762">
    <property type="component" value="Unassembled WGS sequence"/>
</dbReference>
<feature type="region of interest" description="Disordered" evidence="1">
    <location>
        <begin position="1"/>
        <end position="23"/>
    </location>
</feature>
<dbReference type="PROSITE" id="PS50053">
    <property type="entry name" value="UBIQUITIN_2"/>
    <property type="match status" value="1"/>
</dbReference>
<reference evidence="3 4" key="1">
    <citation type="submission" date="2012-04" db="EMBL/GenBank/DDBJ databases">
        <title>The Genome Sequence of Saprolegnia declina VS20.</title>
        <authorList>
            <consortium name="The Broad Institute Genome Sequencing Platform"/>
            <person name="Russ C."/>
            <person name="Nusbaum C."/>
            <person name="Tyler B."/>
            <person name="van West P."/>
            <person name="Dieguez-Uribeondo J."/>
            <person name="de Bruijn I."/>
            <person name="Tripathy S."/>
            <person name="Jiang R."/>
            <person name="Young S.K."/>
            <person name="Zeng Q."/>
            <person name="Gargeya S."/>
            <person name="Fitzgerald M."/>
            <person name="Haas B."/>
            <person name="Abouelleil A."/>
            <person name="Alvarado L."/>
            <person name="Arachchi H.M."/>
            <person name="Berlin A."/>
            <person name="Chapman S.B."/>
            <person name="Goldberg J."/>
            <person name="Griggs A."/>
            <person name="Gujja S."/>
            <person name="Hansen M."/>
            <person name="Howarth C."/>
            <person name="Imamovic A."/>
            <person name="Larimer J."/>
            <person name="McCowen C."/>
            <person name="Montmayeur A."/>
            <person name="Murphy C."/>
            <person name="Neiman D."/>
            <person name="Pearson M."/>
            <person name="Priest M."/>
            <person name="Roberts A."/>
            <person name="Saif S."/>
            <person name="Shea T."/>
            <person name="Sisk P."/>
            <person name="Sykes S."/>
            <person name="Wortman J."/>
            <person name="Nusbaum C."/>
            <person name="Birren B."/>
        </authorList>
    </citation>
    <scope>NUCLEOTIDE SEQUENCE [LARGE SCALE GENOMIC DNA]</scope>
    <source>
        <strain evidence="3 4">VS20</strain>
    </source>
</reference>
<dbReference type="OrthoDB" id="409180at2759"/>
<dbReference type="AlphaFoldDB" id="T0QJE6"/>
<dbReference type="PANTHER" id="PTHR41749:SF1">
    <property type="entry name" value="UBIQUITIN-LIKE DOMAIN-CONTAINING PROTEIN"/>
    <property type="match status" value="1"/>
</dbReference>
<dbReference type="RefSeq" id="XP_008608481.1">
    <property type="nucleotide sequence ID" value="XM_008610259.1"/>
</dbReference>
<dbReference type="InterPro" id="IPR000626">
    <property type="entry name" value="Ubiquitin-like_dom"/>
</dbReference>
<evidence type="ECO:0000313" key="4">
    <source>
        <dbReference type="Proteomes" id="UP000030762"/>
    </source>
</evidence>
<proteinExistence type="predicted"/>
<feature type="compositionally biased region" description="Basic and acidic residues" evidence="1">
    <location>
        <begin position="13"/>
        <end position="23"/>
    </location>
</feature>
<evidence type="ECO:0000313" key="3">
    <source>
        <dbReference type="EMBL" id="EQC38154.1"/>
    </source>
</evidence>
<dbReference type="VEuPathDB" id="FungiDB:SDRG_04583"/>
<name>T0QJE6_SAPDV</name>
<dbReference type="InParanoid" id="T0QJE6"/>
<accession>T0QJE6</accession>
<gene>
    <name evidence="3" type="ORF">SDRG_04583</name>
</gene>
<dbReference type="GeneID" id="19945310"/>
<keyword evidence="4" id="KW-1185">Reference proteome</keyword>
<evidence type="ECO:0000256" key="1">
    <source>
        <dbReference type="SAM" id="MobiDB-lite"/>
    </source>
</evidence>
<evidence type="ECO:0000259" key="2">
    <source>
        <dbReference type="PROSITE" id="PS50053"/>
    </source>
</evidence>
<dbReference type="PANTHER" id="PTHR41749">
    <property type="entry name" value="UBIQUITIN-LIKE DOMAIN-CONTAINING PROTEIN"/>
    <property type="match status" value="1"/>
</dbReference>
<dbReference type="EMBL" id="JH767142">
    <property type="protein sequence ID" value="EQC38154.1"/>
    <property type="molecule type" value="Genomic_DNA"/>
</dbReference>
<feature type="domain" description="Ubiquitin-like" evidence="2">
    <location>
        <begin position="32"/>
        <end position="90"/>
    </location>
</feature>
<dbReference type="eggNOG" id="ENOG502SD77">
    <property type="taxonomic scope" value="Eukaryota"/>
</dbReference>
<dbReference type="OMA" id="PYTITDY"/>
<organism evidence="3 4">
    <name type="scientific">Saprolegnia diclina (strain VS20)</name>
    <dbReference type="NCBI Taxonomy" id="1156394"/>
    <lineage>
        <taxon>Eukaryota</taxon>
        <taxon>Sar</taxon>
        <taxon>Stramenopiles</taxon>
        <taxon>Oomycota</taxon>
        <taxon>Saprolegniomycetes</taxon>
        <taxon>Saprolegniales</taxon>
        <taxon>Saprolegniaceae</taxon>
        <taxon>Saprolegnia</taxon>
    </lineage>
</organism>
<dbReference type="InterPro" id="IPR029071">
    <property type="entry name" value="Ubiquitin-like_domsf"/>
</dbReference>
<protein>
    <recommendedName>
        <fullName evidence="2">Ubiquitin-like domain-containing protein</fullName>
    </recommendedName>
</protein>